<dbReference type="EMBL" id="JACSQF010000003">
    <property type="protein sequence ID" value="MBD7980002.1"/>
    <property type="molecule type" value="Genomic_DNA"/>
</dbReference>
<evidence type="ECO:0000313" key="2">
    <source>
        <dbReference type="Proteomes" id="UP000655570"/>
    </source>
</evidence>
<dbReference type="SUPFAM" id="SSF49464">
    <property type="entry name" value="Carboxypeptidase regulatory domain-like"/>
    <property type="match status" value="1"/>
</dbReference>
<evidence type="ECO:0008006" key="3">
    <source>
        <dbReference type="Google" id="ProtNLM"/>
    </source>
</evidence>
<dbReference type="Proteomes" id="UP000655570">
    <property type="component" value="Unassembled WGS sequence"/>
</dbReference>
<organism evidence="1 2">
    <name type="scientific">Oerskovia merdavium</name>
    <dbReference type="NCBI Taxonomy" id="2762227"/>
    <lineage>
        <taxon>Bacteria</taxon>
        <taxon>Bacillati</taxon>
        <taxon>Actinomycetota</taxon>
        <taxon>Actinomycetes</taxon>
        <taxon>Micrococcales</taxon>
        <taxon>Cellulomonadaceae</taxon>
        <taxon>Oerskovia</taxon>
    </lineage>
</organism>
<reference evidence="1 2" key="1">
    <citation type="submission" date="2020-08" db="EMBL/GenBank/DDBJ databases">
        <title>A Genomic Blueprint of the Chicken Gut Microbiome.</title>
        <authorList>
            <person name="Gilroy R."/>
            <person name="Ravi A."/>
            <person name="Getino M."/>
            <person name="Pursley I."/>
            <person name="Horton D.L."/>
            <person name="Alikhan N.-F."/>
            <person name="Baker D."/>
            <person name="Gharbi K."/>
            <person name="Hall N."/>
            <person name="Watson M."/>
            <person name="Adriaenssens E.M."/>
            <person name="Foster-Nyarko E."/>
            <person name="Jarju S."/>
            <person name="Secka A."/>
            <person name="Antonio M."/>
            <person name="Oren A."/>
            <person name="Chaudhuri R."/>
            <person name="La Ragione R.M."/>
            <person name="Hildebrand F."/>
            <person name="Pallen M.J."/>
        </authorList>
    </citation>
    <scope>NUCLEOTIDE SEQUENCE [LARGE SCALE GENOMIC DNA]</scope>
    <source>
        <strain evidence="1 2">Sa2CUA9</strain>
    </source>
</reference>
<protein>
    <recommendedName>
        <fullName evidence="3">Carboxypeptidase regulatory-like domain-containing protein</fullName>
    </recommendedName>
</protein>
<gene>
    <name evidence="1" type="ORF">H9641_04605</name>
</gene>
<dbReference type="InterPro" id="IPR008969">
    <property type="entry name" value="CarboxyPept-like_regulatory"/>
</dbReference>
<evidence type="ECO:0000313" key="1">
    <source>
        <dbReference type="EMBL" id="MBD7980002.1"/>
    </source>
</evidence>
<accession>A0ABR8TW44</accession>
<keyword evidence="2" id="KW-1185">Reference proteome</keyword>
<dbReference type="RefSeq" id="WP_191801422.1">
    <property type="nucleotide sequence ID" value="NZ_JACSQF010000003.1"/>
</dbReference>
<sequence>MSAPIGYSPDDPLDTVDLEILADLARISAMLDPVPGGLVERSLFAITLAGLEAEVMELEYVRVPEMSVRGEAPPVEARTITFTAESLTVMITLSTRDDTRIRIDGWAAPAGELAVELHRPDGMVSTTTDEDGRFVFEDVAPGPASLLLRTPGADGDAVTTPIIEL</sequence>
<proteinExistence type="predicted"/>
<comment type="caution">
    <text evidence="1">The sequence shown here is derived from an EMBL/GenBank/DDBJ whole genome shotgun (WGS) entry which is preliminary data.</text>
</comment>
<name>A0ABR8TW44_9CELL</name>